<feature type="compositionally biased region" description="Basic and acidic residues" evidence="1">
    <location>
        <begin position="1"/>
        <end position="17"/>
    </location>
</feature>
<sequence>MDKPKILIKINGRERSFSETTTDEQIKINPNSQQEVKQELEEQEPPSPIKEFELAEEEIAAANEEREFEWILPEPQPFEDHPYDKLVKPDPVKKKSNPIIGTLSFPSIQKKRNKSTFPFRTLFLAIFSALVIGTSFGMVVLHLFTEDLAQPAFEMDQPTEAGGASEDEGANKNPDNAPTNMTAITLPALNVFLVQGGVFSTEDAATPIINGLKEDGFAGTVINQDGKYFLFMGIGISDLAGKAIKTPYETAGQDTYVKAFSIPEVTSEGDPAMVPAEELFNHLILYSSNKFTSTPESVSWDEIKTTYTDLSSKETDSSFVNTVLESYKAVEAYHSSSSNADFWSAQQALLTSLQEYQKWISEQRN</sequence>
<dbReference type="RefSeq" id="WP_163179224.1">
    <property type="nucleotide sequence ID" value="NZ_JAAIWM010000002.1"/>
</dbReference>
<organism evidence="3 4">
    <name type="scientific">Bacillus mesophilus</name>
    <dbReference type="NCBI Taxonomy" id="1808955"/>
    <lineage>
        <taxon>Bacteria</taxon>
        <taxon>Bacillati</taxon>
        <taxon>Bacillota</taxon>
        <taxon>Bacilli</taxon>
        <taxon>Bacillales</taxon>
        <taxon>Bacillaceae</taxon>
        <taxon>Bacillus</taxon>
    </lineage>
</organism>
<comment type="caution">
    <text evidence="3">The sequence shown here is derived from an EMBL/GenBank/DDBJ whole genome shotgun (WGS) entry which is preliminary data.</text>
</comment>
<gene>
    <name evidence="3" type="ORF">G4D63_08570</name>
</gene>
<reference evidence="3 4" key="1">
    <citation type="submission" date="2020-02" db="EMBL/GenBank/DDBJ databases">
        <title>Bacillus aquiflavi sp. nov., isolated from yellow water of strong flavor Chinese baijiu in Yibin region of China.</title>
        <authorList>
            <person name="Xie J."/>
        </authorList>
    </citation>
    <scope>NUCLEOTIDE SEQUENCE [LARGE SCALE GENOMIC DNA]</scope>
    <source>
        <strain evidence="3 4">SA4</strain>
    </source>
</reference>
<evidence type="ECO:0000313" key="3">
    <source>
        <dbReference type="EMBL" id="NEY71799.1"/>
    </source>
</evidence>
<evidence type="ECO:0000313" key="4">
    <source>
        <dbReference type="Proteomes" id="UP000481043"/>
    </source>
</evidence>
<name>A0A6M0Q7S4_9BACI</name>
<feature type="region of interest" description="Disordered" evidence="1">
    <location>
        <begin position="157"/>
        <end position="179"/>
    </location>
</feature>
<evidence type="ECO:0000256" key="2">
    <source>
        <dbReference type="SAM" id="Phobius"/>
    </source>
</evidence>
<feature type="transmembrane region" description="Helical" evidence="2">
    <location>
        <begin position="121"/>
        <end position="144"/>
    </location>
</feature>
<proteinExistence type="predicted"/>
<evidence type="ECO:0000256" key="1">
    <source>
        <dbReference type="SAM" id="MobiDB-lite"/>
    </source>
</evidence>
<keyword evidence="4" id="KW-1185">Reference proteome</keyword>
<dbReference type="EMBL" id="JAAIWM010000002">
    <property type="protein sequence ID" value="NEY71799.1"/>
    <property type="molecule type" value="Genomic_DNA"/>
</dbReference>
<keyword evidence="2" id="KW-1133">Transmembrane helix</keyword>
<keyword evidence="2" id="KW-0812">Transmembrane</keyword>
<evidence type="ECO:0008006" key="5">
    <source>
        <dbReference type="Google" id="ProtNLM"/>
    </source>
</evidence>
<keyword evidence="2" id="KW-0472">Membrane</keyword>
<feature type="region of interest" description="Disordered" evidence="1">
    <location>
        <begin position="1"/>
        <end position="47"/>
    </location>
</feature>
<dbReference type="Proteomes" id="UP000481043">
    <property type="component" value="Unassembled WGS sequence"/>
</dbReference>
<dbReference type="AlphaFoldDB" id="A0A6M0Q7S4"/>
<protein>
    <recommendedName>
        <fullName evidence="5">SPOR domain-containing protein</fullName>
    </recommendedName>
</protein>
<accession>A0A6M0Q7S4</accession>